<dbReference type="AlphaFoldDB" id="A0A926ELX0"/>
<feature type="domain" description="Glutamine amidotransferase" evidence="12">
    <location>
        <begin position="4"/>
        <end position="195"/>
    </location>
</feature>
<evidence type="ECO:0000256" key="6">
    <source>
        <dbReference type="ARBA" id="ARBA00023102"/>
    </source>
</evidence>
<feature type="active site" description="Nucleophile" evidence="10 11">
    <location>
        <position position="78"/>
    </location>
</feature>
<protein>
    <recommendedName>
        <fullName evidence="10">Imidazole glycerol phosphate synthase subunit HisH</fullName>
        <ecNumber evidence="10">4.3.2.10</ecNumber>
    </recommendedName>
    <alternativeName>
        <fullName evidence="10">IGP synthase glutaminase subunit</fullName>
        <ecNumber evidence="10">3.5.1.2</ecNumber>
    </alternativeName>
    <alternativeName>
        <fullName evidence="10">IGP synthase subunit HisH</fullName>
    </alternativeName>
    <alternativeName>
        <fullName evidence="10">ImGP synthase subunit HisH</fullName>
        <shortName evidence="10">IGPS subunit HisH</shortName>
    </alternativeName>
</protein>
<dbReference type="PROSITE" id="PS51273">
    <property type="entry name" value="GATASE_TYPE_1"/>
    <property type="match status" value="1"/>
</dbReference>
<evidence type="ECO:0000313" key="14">
    <source>
        <dbReference type="Proteomes" id="UP000623678"/>
    </source>
</evidence>
<comment type="function">
    <text evidence="10">IGPS catalyzes the conversion of PRFAR and glutamine to IGP, AICAR and glutamate. The HisH subunit catalyzes the hydrolysis of glutamine to glutamate and ammonia as part of the synthesis of IGP and AICAR. The resulting ammonia molecule is channeled to the active site of HisF.</text>
</comment>
<keyword evidence="14" id="KW-1185">Reference proteome</keyword>
<comment type="pathway">
    <text evidence="1 10">Amino-acid biosynthesis; L-histidine biosynthesis; L-histidine from 5-phospho-alpha-D-ribose 1-diphosphate: step 5/9.</text>
</comment>
<evidence type="ECO:0000259" key="12">
    <source>
        <dbReference type="Pfam" id="PF00117"/>
    </source>
</evidence>
<proteinExistence type="inferred from homology"/>
<feature type="active site" evidence="10 11">
    <location>
        <position position="180"/>
    </location>
</feature>
<comment type="subcellular location">
    <subcellularLocation>
        <location evidence="10">Cytoplasm</location>
    </subcellularLocation>
</comment>
<dbReference type="PANTHER" id="PTHR42701">
    <property type="entry name" value="IMIDAZOLE GLYCEROL PHOSPHATE SYNTHASE SUBUNIT HISH"/>
    <property type="match status" value="1"/>
</dbReference>
<comment type="subunit">
    <text evidence="2 10">Heterodimer of HisH and HisF.</text>
</comment>
<dbReference type="PIRSF" id="PIRSF000495">
    <property type="entry name" value="Amidotransf_hisH"/>
    <property type="match status" value="1"/>
</dbReference>
<comment type="catalytic activity">
    <reaction evidence="9 10">
        <text>L-glutamine + H2O = L-glutamate + NH4(+)</text>
        <dbReference type="Rhea" id="RHEA:15889"/>
        <dbReference type="ChEBI" id="CHEBI:15377"/>
        <dbReference type="ChEBI" id="CHEBI:28938"/>
        <dbReference type="ChEBI" id="CHEBI:29985"/>
        <dbReference type="ChEBI" id="CHEBI:58359"/>
        <dbReference type="EC" id="3.5.1.2"/>
    </reaction>
</comment>
<dbReference type="RefSeq" id="WP_262394128.1">
    <property type="nucleotide sequence ID" value="NZ_JACRTD010000001.1"/>
</dbReference>
<evidence type="ECO:0000256" key="11">
    <source>
        <dbReference type="PIRSR" id="PIRSR000495-1"/>
    </source>
</evidence>
<dbReference type="CDD" id="cd01748">
    <property type="entry name" value="GATase1_IGP_Synthase"/>
    <property type="match status" value="1"/>
</dbReference>
<dbReference type="GO" id="GO:0016829">
    <property type="term" value="F:lyase activity"/>
    <property type="evidence" value="ECO:0007669"/>
    <property type="project" value="UniProtKB-KW"/>
</dbReference>
<evidence type="ECO:0000256" key="3">
    <source>
        <dbReference type="ARBA" id="ARBA00022605"/>
    </source>
</evidence>
<name>A0A926ELX0_9FIRM</name>
<dbReference type="InterPro" id="IPR029062">
    <property type="entry name" value="Class_I_gatase-like"/>
</dbReference>
<keyword evidence="5 10" id="KW-0315">Glutamine amidotransferase</keyword>
<comment type="caution">
    <text evidence="13">The sequence shown here is derived from an EMBL/GenBank/DDBJ whole genome shotgun (WGS) entry which is preliminary data.</text>
</comment>
<dbReference type="Gene3D" id="3.40.50.880">
    <property type="match status" value="1"/>
</dbReference>
<evidence type="ECO:0000256" key="1">
    <source>
        <dbReference type="ARBA" id="ARBA00005091"/>
    </source>
</evidence>
<dbReference type="GO" id="GO:0005737">
    <property type="term" value="C:cytoplasm"/>
    <property type="evidence" value="ECO:0007669"/>
    <property type="project" value="UniProtKB-SubCell"/>
</dbReference>
<keyword evidence="10" id="KW-0963">Cytoplasm</keyword>
<sequence length="205" mass="22471">MIAIIDYGAGNLFSVKNALDFLGIENKLTSKISDLQAADELILPGVGAFPDAMKMLVSSGLDRVIKELAEEKPLLGICLGMQLLFEKGYEFEETDGLGLIEGCVKLIDAGGQKIPHMGWNDLTLLNPCAMTKDVEKGDFVYFVHSYRADTPPENISCYTVYHEQIPALVHKGNVYGAQFHPEKSSDVGLKMLRNFASLTEGKAKQ</sequence>
<comment type="catalytic activity">
    <reaction evidence="8 10">
        <text>5-[(5-phospho-1-deoxy-D-ribulos-1-ylimino)methylamino]-1-(5-phospho-beta-D-ribosyl)imidazole-4-carboxamide + L-glutamine = D-erythro-1-(imidazol-4-yl)glycerol 3-phosphate + 5-amino-1-(5-phospho-beta-D-ribosyl)imidazole-4-carboxamide + L-glutamate + H(+)</text>
        <dbReference type="Rhea" id="RHEA:24793"/>
        <dbReference type="ChEBI" id="CHEBI:15378"/>
        <dbReference type="ChEBI" id="CHEBI:29985"/>
        <dbReference type="ChEBI" id="CHEBI:58278"/>
        <dbReference type="ChEBI" id="CHEBI:58359"/>
        <dbReference type="ChEBI" id="CHEBI:58475"/>
        <dbReference type="ChEBI" id="CHEBI:58525"/>
        <dbReference type="EC" id="4.3.2.10"/>
    </reaction>
</comment>
<keyword evidence="6 10" id="KW-0368">Histidine biosynthesis</keyword>
<dbReference type="PANTHER" id="PTHR42701:SF1">
    <property type="entry name" value="IMIDAZOLE GLYCEROL PHOSPHATE SYNTHASE SUBUNIT HISH"/>
    <property type="match status" value="1"/>
</dbReference>
<reference evidence="13" key="1">
    <citation type="submission" date="2020-08" db="EMBL/GenBank/DDBJ databases">
        <title>Genome public.</title>
        <authorList>
            <person name="Liu C."/>
            <person name="Sun Q."/>
        </authorList>
    </citation>
    <scope>NUCLEOTIDE SEQUENCE</scope>
    <source>
        <strain evidence="13">NSJ-64</strain>
    </source>
</reference>
<organism evidence="13 14">
    <name type="scientific">Youxingia wuxianensis</name>
    <dbReference type="NCBI Taxonomy" id="2763678"/>
    <lineage>
        <taxon>Bacteria</taxon>
        <taxon>Bacillati</taxon>
        <taxon>Bacillota</taxon>
        <taxon>Clostridia</taxon>
        <taxon>Eubacteriales</taxon>
        <taxon>Oscillospiraceae</taxon>
        <taxon>Youxingia</taxon>
    </lineage>
</organism>
<accession>A0A926ELX0</accession>
<keyword evidence="7 10" id="KW-0456">Lyase</keyword>
<evidence type="ECO:0000256" key="4">
    <source>
        <dbReference type="ARBA" id="ARBA00022801"/>
    </source>
</evidence>
<keyword evidence="4 10" id="KW-0378">Hydrolase</keyword>
<gene>
    <name evidence="10 13" type="primary">hisH</name>
    <name evidence="13" type="ORF">H8705_01740</name>
</gene>
<evidence type="ECO:0000256" key="2">
    <source>
        <dbReference type="ARBA" id="ARBA00011152"/>
    </source>
</evidence>
<dbReference type="Proteomes" id="UP000623678">
    <property type="component" value="Unassembled WGS sequence"/>
</dbReference>
<dbReference type="NCBIfam" id="TIGR01855">
    <property type="entry name" value="IMP_synth_hisH"/>
    <property type="match status" value="1"/>
</dbReference>
<dbReference type="InterPro" id="IPR010139">
    <property type="entry name" value="Imidazole-glycPsynth_HisH"/>
</dbReference>
<dbReference type="EMBL" id="JACRTD010000001">
    <property type="protein sequence ID" value="MBC8584303.1"/>
    <property type="molecule type" value="Genomic_DNA"/>
</dbReference>
<evidence type="ECO:0000256" key="5">
    <source>
        <dbReference type="ARBA" id="ARBA00022962"/>
    </source>
</evidence>
<keyword evidence="3 10" id="KW-0028">Amino-acid biosynthesis</keyword>
<dbReference type="InterPro" id="IPR017926">
    <property type="entry name" value="GATASE"/>
</dbReference>
<dbReference type="SUPFAM" id="SSF52317">
    <property type="entry name" value="Class I glutamine amidotransferase-like"/>
    <property type="match status" value="1"/>
</dbReference>
<evidence type="ECO:0000256" key="8">
    <source>
        <dbReference type="ARBA" id="ARBA00047838"/>
    </source>
</evidence>
<dbReference type="GO" id="GO:0000107">
    <property type="term" value="F:imidazoleglycerol-phosphate synthase activity"/>
    <property type="evidence" value="ECO:0007669"/>
    <property type="project" value="UniProtKB-UniRule"/>
</dbReference>
<dbReference type="EC" id="4.3.2.10" evidence="10"/>
<feature type="active site" evidence="10 11">
    <location>
        <position position="182"/>
    </location>
</feature>
<dbReference type="GO" id="GO:0004359">
    <property type="term" value="F:glutaminase activity"/>
    <property type="evidence" value="ECO:0007669"/>
    <property type="project" value="UniProtKB-EC"/>
</dbReference>
<dbReference type="GO" id="GO:0000105">
    <property type="term" value="P:L-histidine biosynthetic process"/>
    <property type="evidence" value="ECO:0007669"/>
    <property type="project" value="UniProtKB-UniRule"/>
</dbReference>
<dbReference type="HAMAP" id="MF_00278">
    <property type="entry name" value="HisH"/>
    <property type="match status" value="1"/>
</dbReference>
<evidence type="ECO:0000256" key="10">
    <source>
        <dbReference type="HAMAP-Rule" id="MF_00278"/>
    </source>
</evidence>
<evidence type="ECO:0000313" key="13">
    <source>
        <dbReference type="EMBL" id="MBC8584303.1"/>
    </source>
</evidence>
<dbReference type="EC" id="3.5.1.2" evidence="10"/>
<evidence type="ECO:0000256" key="9">
    <source>
        <dbReference type="ARBA" id="ARBA00049534"/>
    </source>
</evidence>
<evidence type="ECO:0000256" key="7">
    <source>
        <dbReference type="ARBA" id="ARBA00023239"/>
    </source>
</evidence>
<dbReference type="Pfam" id="PF00117">
    <property type="entry name" value="GATase"/>
    <property type="match status" value="1"/>
</dbReference>